<dbReference type="AlphaFoldDB" id="A0A1Q9AT74"/>
<reference evidence="1 2" key="1">
    <citation type="submission" date="2016-09" db="EMBL/GenBank/DDBJ databases">
        <title>Rhizobium sp. nov., a novel species isolated from the rice rhizosphere.</title>
        <authorList>
            <person name="Zhao J."/>
            <person name="Zhang X."/>
        </authorList>
    </citation>
    <scope>NUCLEOTIDE SEQUENCE [LARGE SCALE GENOMIC DNA]</scope>
    <source>
        <strain evidence="1 2">1.7048</strain>
    </source>
</reference>
<proteinExistence type="predicted"/>
<gene>
    <name evidence="1" type="ORF">BJF93_17475</name>
</gene>
<dbReference type="OrthoDB" id="8001436at2"/>
<dbReference type="RefSeq" id="WP_075629055.1">
    <property type="nucleotide sequence ID" value="NZ_FOAM01000003.1"/>
</dbReference>
<evidence type="ECO:0008006" key="3">
    <source>
        <dbReference type="Google" id="ProtNLM"/>
    </source>
</evidence>
<evidence type="ECO:0000313" key="1">
    <source>
        <dbReference type="EMBL" id="OLP58630.1"/>
    </source>
</evidence>
<dbReference type="InterPro" id="IPR021232">
    <property type="entry name" value="DUF2735"/>
</dbReference>
<dbReference type="EMBL" id="MKIP01000057">
    <property type="protein sequence ID" value="OLP58630.1"/>
    <property type="molecule type" value="Genomic_DNA"/>
</dbReference>
<comment type="caution">
    <text evidence="1">The sequence shown here is derived from an EMBL/GenBank/DDBJ whole genome shotgun (WGS) entry which is preliminary data.</text>
</comment>
<organism evidence="1 2">
    <name type="scientific">Xaviernesmea oryzae</name>
    <dbReference type="NCBI Taxonomy" id="464029"/>
    <lineage>
        <taxon>Bacteria</taxon>
        <taxon>Pseudomonadati</taxon>
        <taxon>Pseudomonadota</taxon>
        <taxon>Alphaproteobacteria</taxon>
        <taxon>Hyphomicrobiales</taxon>
        <taxon>Rhizobiaceae</taxon>
        <taxon>Rhizobium/Agrobacterium group</taxon>
        <taxon>Xaviernesmea</taxon>
    </lineage>
</organism>
<evidence type="ECO:0000313" key="2">
    <source>
        <dbReference type="Proteomes" id="UP000186364"/>
    </source>
</evidence>
<dbReference type="Proteomes" id="UP000186364">
    <property type="component" value="Unassembled WGS sequence"/>
</dbReference>
<name>A0A1Q9AT74_9HYPH</name>
<dbReference type="Pfam" id="PF10931">
    <property type="entry name" value="DUF2735"/>
    <property type="match status" value="1"/>
</dbReference>
<sequence length="63" mass="7128">MKTVEHMPGISAGATVIPFPVKGIRRERGVQPPASRMTVAKEIAPFIDHCWYHEDAMRETDKH</sequence>
<protein>
    <recommendedName>
        <fullName evidence="3">DUF2735 domain-containing protein</fullName>
    </recommendedName>
</protein>
<accession>A0A1Q9AT74</accession>
<keyword evidence="2" id="KW-1185">Reference proteome</keyword>